<sequence length="323" mass="36311">MVGIKDVAKLAGVSVSTVSNVLNNKKNVSDETREKIIKICKELSYQPNAAGKSLKSGKNDTILFNFSDFDRSFYLKIINGISDYVNNNDFDLIICTDKSCEKYMNNSLTGGSIILDKKMQDDTLIRIASENYPIVVLDRIMNNPYIKSVVVNNYDPMFEMIQGVIDRGYRSFGFVGGPEETADNKERYRAFRDALEVNHIQFLQKSYFAGNYREKSGYNAAKILMLSRELPDCLVCANDNMAIGAMKAFQENGIRVPEDIAVTGFDNCDLAEAMGLTTVSIPNYERGYIAARYLIENIRGQRNVETFKISAKIIFRSSVGIKK</sequence>
<organism evidence="6 7">
    <name type="scientific">Mobilitalea sibirica</name>
    <dbReference type="NCBI Taxonomy" id="1462919"/>
    <lineage>
        <taxon>Bacteria</taxon>
        <taxon>Bacillati</taxon>
        <taxon>Bacillota</taxon>
        <taxon>Clostridia</taxon>
        <taxon>Lachnospirales</taxon>
        <taxon>Lachnospiraceae</taxon>
        <taxon>Mobilitalea</taxon>
    </lineage>
</organism>
<dbReference type="AlphaFoldDB" id="A0A8J7HAK1"/>
<name>A0A8J7HAK1_9FIRM</name>
<dbReference type="InterPro" id="IPR010982">
    <property type="entry name" value="Lambda_DNA-bd_dom_sf"/>
</dbReference>
<dbReference type="PRINTS" id="PR00036">
    <property type="entry name" value="HTHLACI"/>
</dbReference>
<protein>
    <submittedName>
        <fullName evidence="6">LacI family DNA-binding transcriptional regulator</fullName>
    </submittedName>
</protein>
<dbReference type="Pfam" id="PF00356">
    <property type="entry name" value="LacI"/>
    <property type="match status" value="1"/>
</dbReference>
<dbReference type="SMART" id="SM00354">
    <property type="entry name" value="HTH_LACI"/>
    <property type="match status" value="1"/>
</dbReference>
<proteinExistence type="predicted"/>
<evidence type="ECO:0000259" key="5">
    <source>
        <dbReference type="PROSITE" id="PS50943"/>
    </source>
</evidence>
<dbReference type="EMBL" id="JAEAGR010000003">
    <property type="protein sequence ID" value="MBH1940016.1"/>
    <property type="molecule type" value="Genomic_DNA"/>
</dbReference>
<keyword evidence="1" id="KW-0805">Transcription regulation</keyword>
<dbReference type="PROSITE" id="PS00356">
    <property type="entry name" value="HTH_LACI_1"/>
    <property type="match status" value="1"/>
</dbReference>
<dbReference type="SUPFAM" id="SSF47413">
    <property type="entry name" value="lambda repressor-like DNA-binding domains"/>
    <property type="match status" value="1"/>
</dbReference>
<dbReference type="InterPro" id="IPR000843">
    <property type="entry name" value="HTH_LacI"/>
</dbReference>
<keyword evidence="3" id="KW-0804">Transcription</keyword>
<keyword evidence="7" id="KW-1185">Reference proteome</keyword>
<dbReference type="Gene3D" id="3.40.50.2300">
    <property type="match status" value="2"/>
</dbReference>
<dbReference type="Proteomes" id="UP000623269">
    <property type="component" value="Unassembled WGS sequence"/>
</dbReference>
<dbReference type="RefSeq" id="WP_197660241.1">
    <property type="nucleotide sequence ID" value="NZ_JAEAGR010000003.1"/>
</dbReference>
<dbReference type="InterPro" id="IPR001387">
    <property type="entry name" value="Cro/C1-type_HTH"/>
</dbReference>
<evidence type="ECO:0000313" key="6">
    <source>
        <dbReference type="EMBL" id="MBH1940016.1"/>
    </source>
</evidence>
<dbReference type="SUPFAM" id="SSF53822">
    <property type="entry name" value="Periplasmic binding protein-like I"/>
    <property type="match status" value="1"/>
</dbReference>
<dbReference type="PANTHER" id="PTHR30146:SF109">
    <property type="entry name" value="HTH-TYPE TRANSCRIPTIONAL REGULATOR GALS"/>
    <property type="match status" value="1"/>
</dbReference>
<dbReference type="Pfam" id="PF13377">
    <property type="entry name" value="Peripla_BP_3"/>
    <property type="match status" value="1"/>
</dbReference>
<dbReference type="PANTHER" id="PTHR30146">
    <property type="entry name" value="LACI-RELATED TRANSCRIPTIONAL REPRESSOR"/>
    <property type="match status" value="1"/>
</dbReference>
<dbReference type="PROSITE" id="PS50943">
    <property type="entry name" value="HTH_CROC1"/>
    <property type="match status" value="1"/>
</dbReference>
<dbReference type="GO" id="GO:0000976">
    <property type="term" value="F:transcription cis-regulatory region binding"/>
    <property type="evidence" value="ECO:0007669"/>
    <property type="project" value="TreeGrafter"/>
</dbReference>
<reference evidence="6" key="1">
    <citation type="submission" date="2020-12" db="EMBL/GenBank/DDBJ databases">
        <title>M. sibirica DSM 26468T genome.</title>
        <authorList>
            <person name="Thieme N."/>
            <person name="Rettenmaier R."/>
            <person name="Zverlov V."/>
            <person name="Liebl W."/>
        </authorList>
    </citation>
    <scope>NUCLEOTIDE SEQUENCE</scope>
    <source>
        <strain evidence="6">DSM 26468</strain>
    </source>
</reference>
<accession>A0A8J7HAK1</accession>
<evidence type="ECO:0000256" key="2">
    <source>
        <dbReference type="ARBA" id="ARBA00023125"/>
    </source>
</evidence>
<dbReference type="InterPro" id="IPR028082">
    <property type="entry name" value="Peripla_BP_I"/>
</dbReference>
<keyword evidence="2 6" id="KW-0238">DNA-binding</keyword>
<dbReference type="CDD" id="cd01392">
    <property type="entry name" value="HTH_LacI"/>
    <property type="match status" value="1"/>
</dbReference>
<feature type="domain" description="HTH lacI-type" evidence="4">
    <location>
        <begin position="2"/>
        <end position="56"/>
    </location>
</feature>
<dbReference type="GO" id="GO:0003700">
    <property type="term" value="F:DNA-binding transcription factor activity"/>
    <property type="evidence" value="ECO:0007669"/>
    <property type="project" value="TreeGrafter"/>
</dbReference>
<gene>
    <name evidence="6" type="ORF">I5677_03785</name>
</gene>
<evidence type="ECO:0000259" key="4">
    <source>
        <dbReference type="PROSITE" id="PS50932"/>
    </source>
</evidence>
<dbReference type="Gene3D" id="1.10.260.40">
    <property type="entry name" value="lambda repressor-like DNA-binding domains"/>
    <property type="match status" value="1"/>
</dbReference>
<dbReference type="PROSITE" id="PS50932">
    <property type="entry name" value="HTH_LACI_2"/>
    <property type="match status" value="1"/>
</dbReference>
<evidence type="ECO:0000313" key="7">
    <source>
        <dbReference type="Proteomes" id="UP000623269"/>
    </source>
</evidence>
<comment type="caution">
    <text evidence="6">The sequence shown here is derived from an EMBL/GenBank/DDBJ whole genome shotgun (WGS) entry which is preliminary data.</text>
</comment>
<feature type="domain" description="HTH cro/C1-type" evidence="5">
    <location>
        <begin position="5"/>
        <end position="46"/>
    </location>
</feature>
<dbReference type="CDD" id="cd06267">
    <property type="entry name" value="PBP1_LacI_sugar_binding-like"/>
    <property type="match status" value="1"/>
</dbReference>
<evidence type="ECO:0000256" key="3">
    <source>
        <dbReference type="ARBA" id="ARBA00023163"/>
    </source>
</evidence>
<evidence type="ECO:0000256" key="1">
    <source>
        <dbReference type="ARBA" id="ARBA00023015"/>
    </source>
</evidence>
<dbReference type="InterPro" id="IPR046335">
    <property type="entry name" value="LacI/GalR-like_sensor"/>
</dbReference>